<comment type="caution">
    <text evidence="2">The sequence shown here is derived from an EMBL/GenBank/DDBJ whole genome shotgun (WGS) entry which is preliminary data.</text>
</comment>
<dbReference type="AlphaFoldDB" id="A0A9R1MZP5"/>
<feature type="non-terminal residue" evidence="2">
    <location>
        <position position="1"/>
    </location>
</feature>
<accession>A0A9R1MZP5</accession>
<sequence length="44" mass="4670">STSARSLPPRVKPQSLTSGPAQNLRSLAASSTSRLKSTLFARSR</sequence>
<feature type="region of interest" description="Disordered" evidence="1">
    <location>
        <begin position="1"/>
        <end position="44"/>
    </location>
</feature>
<protein>
    <submittedName>
        <fullName evidence="2">Uncharacterized protein</fullName>
    </submittedName>
</protein>
<reference evidence="2" key="2">
    <citation type="submission" date="2020-03" db="EMBL/GenBank/DDBJ databases">
        <title>The second near-complete assembly of the hexaploid bread wheat (Triticum aestivum) genome.</title>
        <authorList>
            <person name="Zimin A.V."/>
            <person name="Puiu D."/>
            <person name="Shumante A."/>
            <person name="Alonge M."/>
            <person name="Salzberg S.L."/>
        </authorList>
    </citation>
    <scope>NUCLEOTIDE SEQUENCE</scope>
    <source>
        <tissue evidence="2">Leaf</tissue>
    </source>
</reference>
<name>A0A9R1MZP5_WHEAT</name>
<feature type="non-terminal residue" evidence="2">
    <location>
        <position position="44"/>
    </location>
</feature>
<dbReference type="EMBL" id="CM022229">
    <property type="protein sequence ID" value="KAF7095350.1"/>
    <property type="molecule type" value="Genomic_DNA"/>
</dbReference>
<evidence type="ECO:0000313" key="2">
    <source>
        <dbReference type="EMBL" id="KAF7095350.1"/>
    </source>
</evidence>
<feature type="compositionally biased region" description="Low complexity" evidence="1">
    <location>
        <begin position="24"/>
        <end position="44"/>
    </location>
</feature>
<dbReference type="Proteomes" id="UP000815260">
    <property type="component" value="Chromosome 7A"/>
</dbReference>
<proteinExistence type="predicted"/>
<organism evidence="2">
    <name type="scientific">Triticum aestivum</name>
    <name type="common">Wheat</name>
    <dbReference type="NCBI Taxonomy" id="4565"/>
    <lineage>
        <taxon>Eukaryota</taxon>
        <taxon>Viridiplantae</taxon>
        <taxon>Streptophyta</taxon>
        <taxon>Embryophyta</taxon>
        <taxon>Tracheophyta</taxon>
        <taxon>Spermatophyta</taxon>
        <taxon>Magnoliopsida</taxon>
        <taxon>Liliopsida</taxon>
        <taxon>Poales</taxon>
        <taxon>Poaceae</taxon>
        <taxon>BOP clade</taxon>
        <taxon>Pooideae</taxon>
        <taxon>Triticodae</taxon>
        <taxon>Triticeae</taxon>
        <taxon>Triticinae</taxon>
        <taxon>Triticum</taxon>
    </lineage>
</organism>
<feature type="compositionally biased region" description="Polar residues" evidence="1">
    <location>
        <begin position="14"/>
        <end position="23"/>
    </location>
</feature>
<gene>
    <name evidence="2" type="ORF">CFC21_097543</name>
</gene>
<reference evidence="2" key="1">
    <citation type="journal article" date="2017" name="Gigascience">
        <title>The first near-complete assembly of the hexaploid bread wheat genome, Triticum aestivum.</title>
        <authorList>
            <person name="Zimin A.V."/>
            <person name="Puiu D."/>
            <person name="Hall R."/>
            <person name="Kingan S."/>
            <person name="Clavijo B.J."/>
            <person name="Salzberg S.L."/>
        </authorList>
    </citation>
    <scope>NUCLEOTIDE SEQUENCE</scope>
    <source>
        <tissue evidence="2">Leaf</tissue>
    </source>
</reference>
<evidence type="ECO:0000256" key="1">
    <source>
        <dbReference type="SAM" id="MobiDB-lite"/>
    </source>
</evidence>